<dbReference type="GO" id="GO:0003677">
    <property type="term" value="F:DNA binding"/>
    <property type="evidence" value="ECO:0007669"/>
    <property type="project" value="UniProtKB-KW"/>
</dbReference>
<dbReference type="PANTHER" id="PTHR44688:SF16">
    <property type="entry name" value="DNA-BINDING TRANSCRIPTIONAL ACTIVATOR DEVR_DOSR"/>
    <property type="match status" value="1"/>
</dbReference>
<dbReference type="SUPFAM" id="SSF46894">
    <property type="entry name" value="C-terminal effector domain of the bipartite response regulators"/>
    <property type="match status" value="1"/>
</dbReference>
<proteinExistence type="predicted"/>
<evidence type="ECO:0000313" key="5">
    <source>
        <dbReference type="EMBL" id="MBP2479037.1"/>
    </source>
</evidence>
<keyword evidence="6" id="KW-1185">Reference proteome</keyword>
<comment type="caution">
    <text evidence="5">The sequence shown here is derived from an EMBL/GenBank/DDBJ whole genome shotgun (WGS) entry which is preliminary data.</text>
</comment>
<evidence type="ECO:0000313" key="6">
    <source>
        <dbReference type="Proteomes" id="UP001519363"/>
    </source>
</evidence>
<dbReference type="Proteomes" id="UP001519363">
    <property type="component" value="Unassembled WGS sequence"/>
</dbReference>
<evidence type="ECO:0000256" key="3">
    <source>
        <dbReference type="ARBA" id="ARBA00023163"/>
    </source>
</evidence>
<protein>
    <submittedName>
        <fullName evidence="5">DNA-binding NarL/FixJ family response regulator</fullName>
    </submittedName>
</protein>
<sequence>MTAALNVRLNATSDWDTEARELLARAGVEVSSDAPVVLAAGQTVDDALAAGEVPDGRRLMVLADSFATDGVLRAVRAGASVLLTHGQTTTHRLVEAVRAAHHGDGRLPSDVLVRLLSGADAPAEPVTAPRALTVRQTAVLTLMADGHGNAAIARSLSCSEHTVKNVIYELMARLQVRNRSHAVARAVRAGLI</sequence>
<evidence type="ECO:0000256" key="2">
    <source>
        <dbReference type="ARBA" id="ARBA00023125"/>
    </source>
</evidence>
<feature type="domain" description="HTH luxR-type" evidence="4">
    <location>
        <begin position="125"/>
        <end position="190"/>
    </location>
</feature>
<dbReference type="SMART" id="SM00421">
    <property type="entry name" value="HTH_LUXR"/>
    <property type="match status" value="1"/>
</dbReference>
<dbReference type="EMBL" id="JAGIOO010000001">
    <property type="protein sequence ID" value="MBP2479037.1"/>
    <property type="molecule type" value="Genomic_DNA"/>
</dbReference>
<dbReference type="Gene3D" id="3.40.50.2300">
    <property type="match status" value="1"/>
</dbReference>
<dbReference type="CDD" id="cd06170">
    <property type="entry name" value="LuxR_C_like"/>
    <property type="match status" value="1"/>
</dbReference>
<organism evidence="5 6">
    <name type="scientific">Crossiella equi</name>
    <dbReference type="NCBI Taxonomy" id="130796"/>
    <lineage>
        <taxon>Bacteria</taxon>
        <taxon>Bacillati</taxon>
        <taxon>Actinomycetota</taxon>
        <taxon>Actinomycetes</taxon>
        <taxon>Pseudonocardiales</taxon>
        <taxon>Pseudonocardiaceae</taxon>
        <taxon>Crossiella</taxon>
    </lineage>
</organism>
<dbReference type="RefSeq" id="WP_249044749.1">
    <property type="nucleotide sequence ID" value="NZ_JAGIOO010000001.1"/>
</dbReference>
<keyword evidence="2 5" id="KW-0238">DNA-binding</keyword>
<reference evidence="5 6" key="1">
    <citation type="submission" date="2021-03" db="EMBL/GenBank/DDBJ databases">
        <title>Sequencing the genomes of 1000 actinobacteria strains.</title>
        <authorList>
            <person name="Klenk H.-P."/>
        </authorList>
    </citation>
    <scope>NUCLEOTIDE SEQUENCE [LARGE SCALE GENOMIC DNA]</scope>
    <source>
        <strain evidence="5 6">DSM 44580</strain>
    </source>
</reference>
<keyword evidence="3" id="KW-0804">Transcription</keyword>
<dbReference type="PROSITE" id="PS50043">
    <property type="entry name" value="HTH_LUXR_2"/>
    <property type="match status" value="1"/>
</dbReference>
<dbReference type="PANTHER" id="PTHR44688">
    <property type="entry name" value="DNA-BINDING TRANSCRIPTIONAL ACTIVATOR DEVR_DOSR"/>
    <property type="match status" value="1"/>
</dbReference>
<dbReference type="PRINTS" id="PR00038">
    <property type="entry name" value="HTHLUXR"/>
</dbReference>
<evidence type="ECO:0000259" key="4">
    <source>
        <dbReference type="PROSITE" id="PS50043"/>
    </source>
</evidence>
<accession>A0ABS5ARM6</accession>
<dbReference type="Pfam" id="PF00196">
    <property type="entry name" value="GerE"/>
    <property type="match status" value="1"/>
</dbReference>
<evidence type="ECO:0000256" key="1">
    <source>
        <dbReference type="ARBA" id="ARBA00023015"/>
    </source>
</evidence>
<dbReference type="InterPro" id="IPR000792">
    <property type="entry name" value="Tscrpt_reg_LuxR_C"/>
</dbReference>
<gene>
    <name evidence="5" type="ORF">JOF53_007909</name>
</gene>
<name>A0ABS5ARM6_9PSEU</name>
<keyword evidence="1" id="KW-0805">Transcription regulation</keyword>
<dbReference type="InterPro" id="IPR016032">
    <property type="entry name" value="Sig_transdc_resp-reg_C-effctor"/>
</dbReference>